<feature type="compositionally biased region" description="Basic and acidic residues" evidence="1">
    <location>
        <begin position="22"/>
        <end position="32"/>
    </location>
</feature>
<evidence type="ECO:0000256" key="1">
    <source>
        <dbReference type="SAM" id="MobiDB-lite"/>
    </source>
</evidence>
<organism evidence="2 3">
    <name type="scientific">Knipowitschia caucasica</name>
    <name type="common">Caucasian dwarf goby</name>
    <name type="synonym">Pomatoschistus caucasicus</name>
    <dbReference type="NCBI Taxonomy" id="637954"/>
    <lineage>
        <taxon>Eukaryota</taxon>
        <taxon>Metazoa</taxon>
        <taxon>Chordata</taxon>
        <taxon>Craniata</taxon>
        <taxon>Vertebrata</taxon>
        <taxon>Euteleostomi</taxon>
        <taxon>Actinopterygii</taxon>
        <taxon>Neopterygii</taxon>
        <taxon>Teleostei</taxon>
        <taxon>Neoteleostei</taxon>
        <taxon>Acanthomorphata</taxon>
        <taxon>Gobiaria</taxon>
        <taxon>Gobiiformes</taxon>
        <taxon>Gobioidei</taxon>
        <taxon>Gobiidae</taxon>
        <taxon>Gobiinae</taxon>
        <taxon>Knipowitschia</taxon>
    </lineage>
</organism>
<accession>A0AAV2JBW4</accession>
<sequence length="130" mass="14187">MCVFADSSRRRSDTAYLTLAKEAADRSKDPADRQVQGDWGDWGRGTGAAKSKAEREGAQSEDAADNASVGMKQSVHCWGSGEHPTSLTCVWRSCLGLLAAHQLTALSSARSLLFPPYADNKRRSLWQTEQ</sequence>
<dbReference type="AlphaFoldDB" id="A0AAV2JBW4"/>
<protein>
    <submittedName>
        <fullName evidence="2">Uncharacterized protein</fullName>
    </submittedName>
</protein>
<proteinExistence type="predicted"/>
<evidence type="ECO:0000313" key="3">
    <source>
        <dbReference type="Proteomes" id="UP001497482"/>
    </source>
</evidence>
<dbReference type="Proteomes" id="UP001497482">
    <property type="component" value="Chromosome 11"/>
</dbReference>
<name>A0AAV2JBW4_KNICA</name>
<evidence type="ECO:0000313" key="2">
    <source>
        <dbReference type="EMBL" id="CAL1573981.1"/>
    </source>
</evidence>
<dbReference type="EMBL" id="OZ035833">
    <property type="protein sequence ID" value="CAL1573981.1"/>
    <property type="molecule type" value="Genomic_DNA"/>
</dbReference>
<feature type="region of interest" description="Disordered" evidence="1">
    <location>
        <begin position="22"/>
        <end position="69"/>
    </location>
</feature>
<keyword evidence="3" id="KW-1185">Reference proteome</keyword>
<gene>
    <name evidence="2" type="ORF">KC01_LOCUS5774</name>
</gene>
<reference evidence="2 3" key="1">
    <citation type="submission" date="2024-04" db="EMBL/GenBank/DDBJ databases">
        <authorList>
            <person name="Waldvogel A.-M."/>
            <person name="Schoenle A."/>
        </authorList>
    </citation>
    <scope>NUCLEOTIDE SEQUENCE [LARGE SCALE GENOMIC DNA]</scope>
</reference>